<evidence type="ECO:0000256" key="1">
    <source>
        <dbReference type="ARBA" id="ARBA00010343"/>
    </source>
</evidence>
<dbReference type="SMART" id="SM00428">
    <property type="entry name" value="H3"/>
    <property type="match status" value="1"/>
</dbReference>
<dbReference type="GO" id="GO:0000786">
    <property type="term" value="C:nucleosome"/>
    <property type="evidence" value="ECO:0007669"/>
    <property type="project" value="InterPro"/>
</dbReference>
<evidence type="ECO:0000313" key="9">
    <source>
        <dbReference type="Proteomes" id="UP000018208"/>
    </source>
</evidence>
<evidence type="ECO:0000313" key="6">
    <source>
        <dbReference type="EMBL" id="KAH0571838.1"/>
    </source>
</evidence>
<dbReference type="InterPro" id="IPR009072">
    <property type="entry name" value="Histone-fold"/>
</dbReference>
<dbReference type="Proteomes" id="UP000018208">
    <property type="component" value="Unassembled WGS sequence"/>
</dbReference>
<keyword evidence="9" id="KW-1185">Reference proteome</keyword>
<feature type="domain" description="Core Histone H2A/H2B/H3" evidence="2">
    <location>
        <begin position="49"/>
        <end position="135"/>
    </location>
</feature>
<reference evidence="5 6" key="1">
    <citation type="journal article" date="2014" name="PLoS Genet.">
        <title>The Genome of Spironucleus salmonicida Highlights a Fish Pathogen Adapted to Fluctuating Environments.</title>
        <authorList>
            <person name="Xu F."/>
            <person name="Jerlstrom-Hultqvist J."/>
            <person name="Einarsson E."/>
            <person name="Astvaldsson A."/>
            <person name="Svard S.G."/>
            <person name="Andersson J.O."/>
        </authorList>
    </citation>
    <scope>NUCLEOTIDE SEQUENCE</scope>
    <source>
        <strain evidence="6">ATCC 50377</strain>
    </source>
</reference>
<dbReference type="InterPro" id="IPR007125">
    <property type="entry name" value="H2A/H2B/H3"/>
</dbReference>
<dbReference type="GO" id="GO:0046982">
    <property type="term" value="F:protein heterodimerization activity"/>
    <property type="evidence" value="ECO:0007669"/>
    <property type="project" value="InterPro"/>
</dbReference>
<dbReference type="Gene3D" id="1.10.20.10">
    <property type="entry name" value="Histone, subunit A"/>
    <property type="match status" value="1"/>
</dbReference>
<reference evidence="6" key="2">
    <citation type="submission" date="2020-12" db="EMBL/GenBank/DDBJ databases">
        <title>New Spironucleus salmonicida genome in near-complete chromosomes.</title>
        <authorList>
            <person name="Xu F."/>
            <person name="Kurt Z."/>
            <person name="Jimenez-Gonzalez A."/>
            <person name="Astvaldsson A."/>
            <person name="Andersson J.O."/>
            <person name="Svard S.G."/>
        </authorList>
    </citation>
    <scope>NUCLEOTIDE SEQUENCE</scope>
    <source>
        <strain evidence="6">ATCC 50377</strain>
    </source>
</reference>
<dbReference type="PRINTS" id="PR00622">
    <property type="entry name" value="HISTONEH3"/>
</dbReference>
<dbReference type="VEuPathDB" id="GiardiaDB:SS50377_26551"/>
<dbReference type="EMBL" id="KI546156">
    <property type="protein sequence ID" value="EST42732.1"/>
    <property type="molecule type" value="Genomic_DNA"/>
</dbReference>
<comment type="similarity">
    <text evidence="1">Belongs to the histone H3 family.</text>
</comment>
<dbReference type="EMBL" id="KI546164">
    <property type="protein sequence ID" value="EST42345.1"/>
    <property type="molecule type" value="Genomic_DNA"/>
</dbReference>
<dbReference type="EMBL" id="AUWU02000006">
    <property type="protein sequence ID" value="KAH0571894.1"/>
    <property type="molecule type" value="Genomic_DNA"/>
</dbReference>
<protein>
    <submittedName>
        <fullName evidence="5">Histone H3</fullName>
    </submittedName>
</protein>
<dbReference type="OrthoDB" id="420022at2759"/>
<dbReference type="Pfam" id="PF00125">
    <property type="entry name" value="Histone"/>
    <property type="match status" value="1"/>
</dbReference>
<sequence length="146" mass="16413">MARVKNTISRSGARKGIKAPRKTIVAKKVIARKSVSDKTVKAHRRSRQGVVADREIRRMQKDTNCVIPRNPFARLVRAVAQDYGSAEIRFQGQALQALQEAAEAVLIRTLSDSQLLAQHAHRVTIMEKDVQLYITITRPAWALSMK</sequence>
<evidence type="ECO:0000259" key="2">
    <source>
        <dbReference type="Pfam" id="PF00125"/>
    </source>
</evidence>
<evidence type="ECO:0000313" key="7">
    <source>
        <dbReference type="EMBL" id="KAH0571894.1"/>
    </source>
</evidence>
<dbReference type="CDD" id="cd22911">
    <property type="entry name" value="HFD_H3"/>
    <property type="match status" value="1"/>
</dbReference>
<organism evidence="5">
    <name type="scientific">Spironucleus salmonicida</name>
    <dbReference type="NCBI Taxonomy" id="348837"/>
    <lineage>
        <taxon>Eukaryota</taxon>
        <taxon>Metamonada</taxon>
        <taxon>Diplomonadida</taxon>
        <taxon>Hexamitidae</taxon>
        <taxon>Hexamitinae</taxon>
        <taxon>Spironucleus</taxon>
    </lineage>
</organism>
<dbReference type="InterPro" id="IPR000164">
    <property type="entry name" value="Histone_H3/CENP-A"/>
</dbReference>
<evidence type="ECO:0000313" key="4">
    <source>
        <dbReference type="EMBL" id="EST42345.1"/>
    </source>
</evidence>
<dbReference type="EMBL" id="AUWU02000006">
    <property type="protein sequence ID" value="KAH0571838.1"/>
    <property type="molecule type" value="Genomic_DNA"/>
</dbReference>
<name>V6LE38_9EUKA</name>
<accession>V6LE38</accession>
<evidence type="ECO:0000313" key="8">
    <source>
        <dbReference type="EMBL" id="KAH0572341.1"/>
    </source>
</evidence>
<dbReference type="AlphaFoldDB" id="V6LE38"/>
<dbReference type="SUPFAM" id="SSF47113">
    <property type="entry name" value="Histone-fold"/>
    <property type="match status" value="1"/>
</dbReference>
<dbReference type="PANTHER" id="PTHR11426">
    <property type="entry name" value="HISTONE H3"/>
    <property type="match status" value="1"/>
</dbReference>
<dbReference type="VEuPathDB" id="GiardiaDB:SS50377_26093"/>
<gene>
    <name evidence="5" type="ORF">SS50377_17654</name>
    <name evidence="4" type="ORF">SS50377_18134</name>
    <name evidence="3" type="ORF">SS50377_19122</name>
    <name evidence="6" type="ORF">SS50377_26034</name>
    <name evidence="7" type="ORF">SS50377_26093</name>
    <name evidence="8" type="ORF">SS50377_26551</name>
</gene>
<dbReference type="VEuPathDB" id="GiardiaDB:SS50377_26034"/>
<dbReference type="GO" id="GO:0030527">
    <property type="term" value="F:structural constituent of chromatin"/>
    <property type="evidence" value="ECO:0007669"/>
    <property type="project" value="InterPro"/>
</dbReference>
<evidence type="ECO:0000313" key="3">
    <source>
        <dbReference type="EMBL" id="EST41405.1"/>
    </source>
</evidence>
<dbReference type="EMBL" id="KI546170">
    <property type="protein sequence ID" value="EST41405.1"/>
    <property type="molecule type" value="Genomic_DNA"/>
</dbReference>
<dbReference type="GO" id="GO:0003677">
    <property type="term" value="F:DNA binding"/>
    <property type="evidence" value="ECO:0007669"/>
    <property type="project" value="InterPro"/>
</dbReference>
<evidence type="ECO:0000313" key="5">
    <source>
        <dbReference type="EMBL" id="EST42732.1"/>
    </source>
</evidence>
<dbReference type="EMBL" id="AUWU02000006">
    <property type="protein sequence ID" value="KAH0572341.1"/>
    <property type="molecule type" value="Genomic_DNA"/>
</dbReference>
<proteinExistence type="inferred from homology"/>